<protein>
    <recommendedName>
        <fullName evidence="14">DNA 3'-5' helicase</fullName>
        <ecNumber evidence="14">5.6.2.4</ecNumber>
    </recommendedName>
</protein>
<dbReference type="GO" id="GO:0008854">
    <property type="term" value="F:exodeoxyribonuclease V activity"/>
    <property type="evidence" value="ECO:0007669"/>
    <property type="project" value="InterPro"/>
</dbReference>
<evidence type="ECO:0000256" key="12">
    <source>
        <dbReference type="ARBA" id="ARBA00023235"/>
    </source>
</evidence>
<keyword evidence="9" id="KW-0460">Magnesium</keyword>
<dbReference type="CDD" id="cd22352">
    <property type="entry name" value="RecB_C-like"/>
    <property type="match status" value="1"/>
</dbReference>
<dbReference type="InterPro" id="IPR011335">
    <property type="entry name" value="Restrct_endonuc-II-like"/>
</dbReference>
<dbReference type="InterPro" id="IPR014017">
    <property type="entry name" value="DNA_helicase_UvrD-like_C"/>
</dbReference>
<dbReference type="PROSITE" id="PS51217">
    <property type="entry name" value="UVRD_HELICASE_CTER"/>
    <property type="match status" value="1"/>
</dbReference>
<evidence type="ECO:0000256" key="13">
    <source>
        <dbReference type="ARBA" id="ARBA00034617"/>
    </source>
</evidence>
<evidence type="ECO:0000256" key="3">
    <source>
        <dbReference type="ARBA" id="ARBA00022741"/>
    </source>
</evidence>
<dbReference type="InterPro" id="IPR014016">
    <property type="entry name" value="UvrD-like_ATP-bd"/>
</dbReference>
<dbReference type="SUPFAM" id="SSF52980">
    <property type="entry name" value="Restriction endonuclease-like"/>
    <property type="match status" value="1"/>
</dbReference>
<evidence type="ECO:0000256" key="9">
    <source>
        <dbReference type="ARBA" id="ARBA00022842"/>
    </source>
</evidence>
<evidence type="ECO:0000256" key="1">
    <source>
        <dbReference type="ARBA" id="ARBA00022722"/>
    </source>
</evidence>
<feature type="domain" description="UvrD-like helicase ATP-binding" evidence="16">
    <location>
        <begin position="1"/>
        <end position="467"/>
    </location>
</feature>
<dbReference type="Pfam" id="PF13361">
    <property type="entry name" value="UvrD_C"/>
    <property type="match status" value="2"/>
</dbReference>
<feature type="domain" description="UvrD-like helicase C-terminal" evidence="17">
    <location>
        <begin position="506"/>
        <end position="768"/>
    </location>
</feature>
<dbReference type="GO" id="GO:0005829">
    <property type="term" value="C:cytosol"/>
    <property type="evidence" value="ECO:0007669"/>
    <property type="project" value="TreeGrafter"/>
</dbReference>
<evidence type="ECO:0000256" key="15">
    <source>
        <dbReference type="ARBA" id="ARBA00048988"/>
    </source>
</evidence>
<organism evidence="18">
    <name type="scientific">hydrothermal vent metagenome</name>
    <dbReference type="NCBI Taxonomy" id="652676"/>
    <lineage>
        <taxon>unclassified sequences</taxon>
        <taxon>metagenomes</taxon>
        <taxon>ecological metagenomes</taxon>
    </lineage>
</organism>
<keyword evidence="11" id="KW-0234">DNA repair</keyword>
<keyword evidence="2" id="KW-0479">Metal-binding</keyword>
<dbReference type="GO" id="GO:0043138">
    <property type="term" value="F:3'-5' DNA helicase activity"/>
    <property type="evidence" value="ECO:0007669"/>
    <property type="project" value="UniProtKB-EC"/>
</dbReference>
<evidence type="ECO:0000256" key="7">
    <source>
        <dbReference type="ARBA" id="ARBA00022839"/>
    </source>
</evidence>
<dbReference type="InterPro" id="IPR011604">
    <property type="entry name" value="PDDEXK-like_dom_sf"/>
</dbReference>
<keyword evidence="4" id="KW-0227">DNA damage</keyword>
<keyword evidence="3" id="KW-0547">Nucleotide-binding</keyword>
<gene>
    <name evidence="18" type="ORF">MGWOODY_Tha1264</name>
</gene>
<dbReference type="Gene3D" id="3.40.50.300">
    <property type="entry name" value="P-loop containing nucleotide triphosphate hydrolases"/>
    <property type="match status" value="2"/>
</dbReference>
<dbReference type="GO" id="GO:0005524">
    <property type="term" value="F:ATP binding"/>
    <property type="evidence" value="ECO:0007669"/>
    <property type="project" value="UniProtKB-KW"/>
</dbReference>
<keyword evidence="5 18" id="KW-0378">Hydrolase</keyword>
<dbReference type="Gene3D" id="1.10.3170.10">
    <property type="entry name" value="Recbcd, chain B, domain 2"/>
    <property type="match status" value="1"/>
</dbReference>
<evidence type="ECO:0000256" key="2">
    <source>
        <dbReference type="ARBA" id="ARBA00022723"/>
    </source>
</evidence>
<dbReference type="InterPro" id="IPR027417">
    <property type="entry name" value="P-loop_NTPase"/>
</dbReference>
<evidence type="ECO:0000256" key="6">
    <source>
        <dbReference type="ARBA" id="ARBA00022806"/>
    </source>
</evidence>
<dbReference type="EMBL" id="CZQC01000039">
    <property type="protein sequence ID" value="CUS41364.1"/>
    <property type="molecule type" value="Genomic_DNA"/>
</dbReference>
<evidence type="ECO:0000256" key="5">
    <source>
        <dbReference type="ARBA" id="ARBA00022801"/>
    </source>
</evidence>
<evidence type="ECO:0000259" key="17">
    <source>
        <dbReference type="PROSITE" id="PS51217"/>
    </source>
</evidence>
<evidence type="ECO:0000256" key="10">
    <source>
        <dbReference type="ARBA" id="ARBA00023125"/>
    </source>
</evidence>
<proteinExistence type="inferred from homology"/>
<keyword evidence="7" id="KW-0269">Exonuclease</keyword>
<dbReference type="SUPFAM" id="SSF52540">
    <property type="entry name" value="P-loop containing nucleoside triphosphate hydrolases"/>
    <property type="match status" value="1"/>
</dbReference>
<keyword evidence="6" id="KW-0347">Helicase</keyword>
<dbReference type="Gene3D" id="3.90.320.10">
    <property type="match status" value="1"/>
</dbReference>
<dbReference type="EC" id="5.6.2.4" evidence="14"/>
<dbReference type="InterPro" id="IPR000212">
    <property type="entry name" value="DNA_helicase_UvrD/REP"/>
</dbReference>
<dbReference type="GO" id="GO:0000725">
    <property type="term" value="P:recombinational repair"/>
    <property type="evidence" value="ECO:0007669"/>
    <property type="project" value="TreeGrafter"/>
</dbReference>
<evidence type="ECO:0000259" key="16">
    <source>
        <dbReference type="PROSITE" id="PS51198"/>
    </source>
</evidence>
<dbReference type="GO" id="GO:0016887">
    <property type="term" value="F:ATP hydrolysis activity"/>
    <property type="evidence" value="ECO:0007669"/>
    <property type="project" value="RHEA"/>
</dbReference>
<dbReference type="GO" id="GO:0003677">
    <property type="term" value="F:DNA binding"/>
    <property type="evidence" value="ECO:0007669"/>
    <property type="project" value="UniProtKB-KW"/>
</dbReference>
<dbReference type="PROSITE" id="PS51198">
    <property type="entry name" value="UVRD_HELICASE_ATP_BIND"/>
    <property type="match status" value="1"/>
</dbReference>
<evidence type="ECO:0000256" key="14">
    <source>
        <dbReference type="ARBA" id="ARBA00034808"/>
    </source>
</evidence>
<dbReference type="InterPro" id="IPR038726">
    <property type="entry name" value="PDDEXK_AddAB-type"/>
</dbReference>
<dbReference type="PANTHER" id="PTHR11070">
    <property type="entry name" value="UVRD / RECB / PCRA DNA HELICASE FAMILY MEMBER"/>
    <property type="match status" value="1"/>
</dbReference>
<keyword evidence="8" id="KW-0067">ATP-binding</keyword>
<sequence length="1263" mass="142184">MKRLNIDQFPLQGQSLIEASAGTGKTYTITQLYKRLLLAHRSDLPRLGTDQILVVTFTRAATEELRGRIREGIRETFEHVLSRQQAPLNAGEEETHELDRWLAEVAHADSATLTSRELTKWLQLNLSQMDEAAIYTIHGFCQRMLKQFAFDSAVVFDAELVLDAGDYLKQACEDVWRSSSYPLGLDQSRFVCSQFSGPDKLFSLIRNWLSRPDFVFSPNIVKADTSFVLEQEWAKAEALYQRVAESWHSLGATDVADLIAQSGVDKRSYSKKNLPNWLEQANDYLTSGFSLPATANLYRFGQEELFEKTKKGEATTHALFTAVDAFLPVANQLSLALQQSWYFAVKARYLELLERSGALTPDDLLRLLDQALAGPQGELLAAHIRAQYPVAMIDEFQDTDPLQYRIFSRIYPYQSADAKPGYGLYMIGDPKQAIYGFRGADIFTYIQARRSLPDERRFTLDTNYRSHSGLVAAVNQLWQAHAKPFIFDDDIKFLPVDASGRRDDGGLQLSPKNAASIVETEKNQPLLHLWQGGAGESRAAERARVAAECASQIQALLQGGGSFGESPDNKPVQASDIAVLVYSRKQAGRIRHELSRLGIGSVFLTRDSVYDSQEARDVFSWLQAIAQPSDERAVRSALSTQTYGLSADRLDHLLNDERAWEQQLSVMFKYHELWQKRGVMAAMMQWLEDDQRAVRLRSQDDGERCLTNLLHLGELLQQGSRRLRGHQALIRWFGDQVFATERRGEEAQLRLESDANLVNIVTIHKSKGLEYPLVFLPYLWEDSFIPFSQSEAHYVDDKQGLVINLAPDQKAKDAQIRDNTAENLRLLYVALTRARHACFIWISAADSKKKDVPQLAFSALGYLLQCDVSGDIADFSSEVIYQGPMPVWLGSDDFNISDANATITANHFNGYSRDLWRVSSYSQLTAASHAHAAPTGEYALILEQTDQPTFDVEAESLQLASPYSIDESTIDIQQANIPAALSFPKGATPGTCLHAILELWDFVDAAKLHELCLQQLQHFGLDIELEPALAQWLQQVVTCPLVSEFESEFSLAQLKRDERLDEMEFHLPIAQLSSAEVNRLLEERALQFDSLQGYLKGFIDLIFCRNGRYYVADYKSNHLGNSAENYQPESLWESMKDHNYDLQAWIYTVALDQLLRVRLPNYSPEQHLGGTYYLYLRGMIAEFTGEVFDDIVMPDVDAKKQKTVNKSVNAMQGDLFAAEPSVPRSSASDGAEQAKANHAGVFYLPPDLTALAQWRKVLLGVDA</sequence>
<dbReference type="GO" id="GO:0009338">
    <property type="term" value="C:exodeoxyribonuclease V complex"/>
    <property type="evidence" value="ECO:0007669"/>
    <property type="project" value="TreeGrafter"/>
</dbReference>
<keyword evidence="1" id="KW-0540">Nuclease</keyword>
<keyword evidence="10" id="KW-0238">DNA-binding</keyword>
<dbReference type="InterPro" id="IPR004586">
    <property type="entry name" value="RecB"/>
</dbReference>
<comment type="catalytic activity">
    <reaction evidence="15">
        <text>ATP + H2O = ADP + phosphate + H(+)</text>
        <dbReference type="Rhea" id="RHEA:13065"/>
        <dbReference type="ChEBI" id="CHEBI:15377"/>
        <dbReference type="ChEBI" id="CHEBI:15378"/>
        <dbReference type="ChEBI" id="CHEBI:30616"/>
        <dbReference type="ChEBI" id="CHEBI:43474"/>
        <dbReference type="ChEBI" id="CHEBI:456216"/>
        <dbReference type="EC" id="5.6.2.4"/>
    </reaction>
</comment>
<dbReference type="Gene3D" id="1.10.486.10">
    <property type="entry name" value="PCRA, domain 4"/>
    <property type="match status" value="1"/>
</dbReference>
<dbReference type="GO" id="GO:0046872">
    <property type="term" value="F:metal ion binding"/>
    <property type="evidence" value="ECO:0007669"/>
    <property type="project" value="UniProtKB-KW"/>
</dbReference>
<dbReference type="AlphaFoldDB" id="A0A160TE12"/>
<evidence type="ECO:0000256" key="4">
    <source>
        <dbReference type="ARBA" id="ARBA00022763"/>
    </source>
</evidence>
<reference evidence="18" key="1">
    <citation type="submission" date="2015-10" db="EMBL/GenBank/DDBJ databases">
        <authorList>
            <person name="Gilbert D.G."/>
        </authorList>
    </citation>
    <scope>NUCLEOTIDE SEQUENCE</scope>
</reference>
<dbReference type="Pfam" id="PF12705">
    <property type="entry name" value="PDDEXK_1"/>
    <property type="match status" value="1"/>
</dbReference>
<evidence type="ECO:0000256" key="8">
    <source>
        <dbReference type="ARBA" id="ARBA00022840"/>
    </source>
</evidence>
<dbReference type="NCBIfam" id="TIGR00609">
    <property type="entry name" value="recB"/>
    <property type="match status" value="1"/>
</dbReference>
<name>A0A160TE12_9ZZZZ</name>
<evidence type="ECO:0000256" key="11">
    <source>
        <dbReference type="ARBA" id="ARBA00023204"/>
    </source>
</evidence>
<dbReference type="Pfam" id="PF00580">
    <property type="entry name" value="UvrD-helicase"/>
    <property type="match status" value="1"/>
</dbReference>
<dbReference type="PANTHER" id="PTHR11070:SF23">
    <property type="entry name" value="RECBCD ENZYME SUBUNIT RECB"/>
    <property type="match status" value="1"/>
</dbReference>
<accession>A0A160TE12</accession>
<keyword evidence="12" id="KW-0413">Isomerase</keyword>
<evidence type="ECO:0000313" key="18">
    <source>
        <dbReference type="EMBL" id="CUS41364.1"/>
    </source>
</evidence>
<dbReference type="HAMAP" id="MF_01485">
    <property type="entry name" value="RecB"/>
    <property type="match status" value="1"/>
</dbReference>
<comment type="catalytic activity">
    <reaction evidence="13">
        <text>Couples ATP hydrolysis with the unwinding of duplex DNA by translocating in the 3'-5' direction.</text>
        <dbReference type="EC" id="5.6.2.4"/>
    </reaction>
</comment>